<feature type="compositionally biased region" description="Polar residues" evidence="13">
    <location>
        <begin position="688"/>
        <end position="702"/>
    </location>
</feature>
<dbReference type="InterPro" id="IPR036279">
    <property type="entry name" value="5-3_exonuclease_C_sf"/>
</dbReference>
<evidence type="ECO:0000256" key="9">
    <source>
        <dbReference type="ARBA" id="ARBA00022842"/>
    </source>
</evidence>
<dbReference type="InterPro" id="IPR008918">
    <property type="entry name" value="HhH2"/>
</dbReference>
<evidence type="ECO:0000313" key="16">
    <source>
        <dbReference type="EMBL" id="PXF43208.1"/>
    </source>
</evidence>
<dbReference type="InterPro" id="IPR006084">
    <property type="entry name" value="XPG/Rad2"/>
</dbReference>
<dbReference type="PANTHER" id="PTHR16171">
    <property type="entry name" value="DNA REPAIR PROTEIN COMPLEMENTING XP-G CELLS-RELATED"/>
    <property type="match status" value="1"/>
</dbReference>
<feature type="compositionally biased region" description="Basic and acidic residues" evidence="13">
    <location>
        <begin position="432"/>
        <end position="447"/>
    </location>
</feature>
<dbReference type="OrthoDB" id="2959108at2759"/>
<evidence type="ECO:0000256" key="5">
    <source>
        <dbReference type="ARBA" id="ARBA00022723"/>
    </source>
</evidence>
<gene>
    <name evidence="16" type="ORF">BWQ96_07037</name>
</gene>
<dbReference type="STRING" id="448386.A0A2V3IMA9"/>
<evidence type="ECO:0000256" key="11">
    <source>
        <dbReference type="ARBA" id="ARBA00023242"/>
    </source>
</evidence>
<dbReference type="EMBL" id="NBIV01000133">
    <property type="protein sequence ID" value="PXF43208.1"/>
    <property type="molecule type" value="Genomic_DNA"/>
</dbReference>
<dbReference type="PANTHER" id="PTHR16171:SF7">
    <property type="entry name" value="DNA REPAIR PROTEIN RAD2"/>
    <property type="match status" value="1"/>
</dbReference>
<evidence type="ECO:0000256" key="4">
    <source>
        <dbReference type="ARBA" id="ARBA00022722"/>
    </source>
</evidence>
<evidence type="ECO:0000256" key="3">
    <source>
        <dbReference type="ARBA" id="ARBA00005283"/>
    </source>
</evidence>
<proteinExistence type="inferred from homology"/>
<evidence type="ECO:0000256" key="7">
    <source>
        <dbReference type="ARBA" id="ARBA00022763"/>
    </source>
</evidence>
<feature type="compositionally biased region" description="Acidic residues" evidence="13">
    <location>
        <begin position="478"/>
        <end position="489"/>
    </location>
</feature>
<comment type="cofactor">
    <cofactor evidence="1">
        <name>Mg(2+)</name>
        <dbReference type="ChEBI" id="CHEBI:18420"/>
    </cofactor>
</comment>
<dbReference type="CDD" id="cd09868">
    <property type="entry name" value="PIN_XPG_RAD2"/>
    <property type="match status" value="2"/>
</dbReference>
<keyword evidence="8" id="KW-0378">Hydrolase</keyword>
<dbReference type="CDD" id="cd09904">
    <property type="entry name" value="H3TH_XPG"/>
    <property type="match status" value="1"/>
</dbReference>
<feature type="region of interest" description="Disordered" evidence="13">
    <location>
        <begin position="202"/>
        <end position="222"/>
    </location>
</feature>
<keyword evidence="7" id="KW-0227">DNA damage</keyword>
<feature type="compositionally biased region" description="Basic and acidic residues" evidence="13">
    <location>
        <begin position="637"/>
        <end position="658"/>
    </location>
</feature>
<dbReference type="GO" id="GO:0006289">
    <property type="term" value="P:nucleotide-excision repair"/>
    <property type="evidence" value="ECO:0007669"/>
    <property type="project" value="InterPro"/>
</dbReference>
<evidence type="ECO:0000256" key="12">
    <source>
        <dbReference type="ARBA" id="ARBA00038112"/>
    </source>
</evidence>
<keyword evidence="9" id="KW-0460">Magnesium</keyword>
<feature type="compositionally biased region" description="Polar residues" evidence="13">
    <location>
        <begin position="585"/>
        <end position="596"/>
    </location>
</feature>
<dbReference type="Gene3D" id="1.10.150.20">
    <property type="entry name" value="5' to 3' exonuclease, C-terminal subdomain"/>
    <property type="match status" value="1"/>
</dbReference>
<dbReference type="Pfam" id="PF00752">
    <property type="entry name" value="XPG_N"/>
    <property type="match status" value="1"/>
</dbReference>
<feature type="domain" description="XPG N-terminal" evidence="15">
    <location>
        <begin position="1"/>
        <end position="98"/>
    </location>
</feature>
<feature type="region of interest" description="Disordered" evidence="13">
    <location>
        <begin position="764"/>
        <end position="793"/>
    </location>
</feature>
<dbReference type="Pfam" id="PF00867">
    <property type="entry name" value="XPG_I"/>
    <property type="match status" value="1"/>
</dbReference>
<keyword evidence="4" id="KW-0540">Nuclease</keyword>
<dbReference type="InterPro" id="IPR006086">
    <property type="entry name" value="XPG-I_dom"/>
</dbReference>
<reference evidence="16 17" key="1">
    <citation type="journal article" date="2018" name="Mol. Biol. Evol.">
        <title>Analysis of the draft genome of the red seaweed Gracilariopsis chorda provides insights into genome size evolution in Rhodophyta.</title>
        <authorList>
            <person name="Lee J."/>
            <person name="Yang E.C."/>
            <person name="Graf L."/>
            <person name="Yang J.H."/>
            <person name="Qiu H."/>
            <person name="Zel Zion U."/>
            <person name="Chan C.X."/>
            <person name="Stephens T.G."/>
            <person name="Weber A.P.M."/>
            <person name="Boo G.H."/>
            <person name="Boo S.M."/>
            <person name="Kim K.M."/>
            <person name="Shin Y."/>
            <person name="Jung M."/>
            <person name="Lee S.J."/>
            <person name="Yim H.S."/>
            <person name="Lee J.H."/>
            <person name="Bhattacharya D."/>
            <person name="Yoon H.S."/>
        </authorList>
    </citation>
    <scope>NUCLEOTIDE SEQUENCE [LARGE SCALE GENOMIC DNA]</scope>
    <source>
        <strain evidence="16 17">SKKU-2015</strain>
        <tissue evidence="16">Whole body</tissue>
    </source>
</reference>
<evidence type="ECO:0000259" key="15">
    <source>
        <dbReference type="SMART" id="SM00485"/>
    </source>
</evidence>
<keyword evidence="6" id="KW-0255">Endonuclease</keyword>
<dbReference type="InterPro" id="IPR006085">
    <property type="entry name" value="XPG_DNA_repair_N"/>
</dbReference>
<evidence type="ECO:0000256" key="8">
    <source>
        <dbReference type="ARBA" id="ARBA00022801"/>
    </source>
</evidence>
<evidence type="ECO:0000256" key="13">
    <source>
        <dbReference type="SAM" id="MobiDB-lite"/>
    </source>
</evidence>
<dbReference type="InterPro" id="IPR029060">
    <property type="entry name" value="PIN-like_dom_sf"/>
</dbReference>
<evidence type="ECO:0000256" key="2">
    <source>
        <dbReference type="ARBA" id="ARBA00004123"/>
    </source>
</evidence>
<feature type="region of interest" description="Disordered" evidence="13">
    <location>
        <begin position="808"/>
        <end position="827"/>
    </location>
</feature>
<dbReference type="SMART" id="SM00484">
    <property type="entry name" value="XPGI"/>
    <property type="match status" value="1"/>
</dbReference>
<dbReference type="SMART" id="SM00485">
    <property type="entry name" value="XPGN"/>
    <property type="match status" value="1"/>
</dbReference>
<sequence>MGVHGLWELLAPVGHRVSNENVRNKILAVDVSIWLTQFVIAMRDPEGAKVRNSHLLGVFRRCIKLLFLSVKPVLIFDGATPAIKRRTLASRRAQREKHEAKVRRLAEKILVTHIKKHAVGRAIAGKKRTGIENTTRKAPEELDNQPHEQNVQAGVEMAQTRTNETTPSIVEEDEIQPIYSSRNDPAKSQKKFGVSASVVKSAEQNQSVSGGDVAGGATSDLDLDDKSEDGYIVLPKDLQDIDHEALVDLPAHVQSEIFKQVKHEQRLRHREDMIRQQNNPTEFSKTQIEGFLRRTALNRKISSVRNVLNENSGVNNRIASDSRRQFVLEEKEEPNNTKHDLGFSDSDDDIINSSSARNSSNKDPRDIMSRIRAANEDTLVSKRMASHNALKEKQKQKESKSGVGWASKVLSRHGGLNLSAILPGTGAYNKDGLSHSSEECEEVGDKYDEADDQLQTREVLRKESVSQAREGAMKSSENESDSDDIEWEDGAVQSDPEGSERDFQLSLSDRIQERRELAEKPFKNVSAASVIHSKPYMKSTIEERPSPVNLHTLSKEDVLVRKERDRSERRRNHSSLLEEPRTKQTVESTDGHSSQFLHRASMEPIRPNSSLPTMTRAPTRVPSENILPEHETALLHSSRDDVRDFEEKVPKENAKEGNDTELTGDSLISDPRRKTATGVTPAKENEPRTSTSNHVFGPTTDSIGKDMISTELASSRKTRADEEEERDIELAIALSRAENDQTQTVTKSTDRGYQDIVERERGPLGNEVLEPHTLSAREQSEVDLEADNEESRDNVIDLSEQSDINETTNKKKVVNSQEHVAQKSRREMSLEEMESLHAELEAETQQIRKQQMSHIGATERISDEMCSETRDLLKLFGIPYLEAPMEAEAQCAFLNIARIVDGIITEDSDAFLFGAHTVYRKLFADGRFAEVYEAKDIKSSLGLDRKHLIRLAYLLGSDYTPGVRGVGIVNAMEILEAFPGINGLNEFLEWTQKVTILDKEPDESVMTGTSEDAVRRRFCWKHRNMKRNWEIRDGFPNPVVSEAYLKPTVDESKGRFTWRPIDFDGLAKFCWEKFGWEQSSFESAVGPLKTQLRLRRGVQQTRIDEFFKPHRFAKIRSERLQQAVKGIAGEQAEELMATFARRVKRRRTRAMTYQPSSDFTVEEEEQMLKLLEKADSNTGIKKRRNEK</sequence>
<comment type="similarity">
    <text evidence="12">Belongs to the XPG/RAD2 endonuclease family. GEN subfamily.</text>
</comment>
<dbReference type="FunFam" id="1.10.150.20:FF:000030">
    <property type="entry name" value="Flap endonuclease GEN-like 1"/>
    <property type="match status" value="1"/>
</dbReference>
<protein>
    <submittedName>
        <fullName evidence="16">DNA repair protein UVH3</fullName>
    </submittedName>
</protein>
<feature type="compositionally biased region" description="Basic and acidic residues" evidence="13">
    <location>
        <begin position="553"/>
        <end position="568"/>
    </location>
</feature>
<keyword evidence="11" id="KW-0539">Nucleus</keyword>
<dbReference type="PRINTS" id="PR00066">
    <property type="entry name" value="XRODRMPGMNTG"/>
</dbReference>
<dbReference type="SUPFAM" id="SSF88723">
    <property type="entry name" value="PIN domain-like"/>
    <property type="match status" value="1"/>
</dbReference>
<keyword evidence="5" id="KW-0479">Metal-binding</keyword>
<name>A0A2V3IMA9_9FLOR</name>
<organism evidence="16 17">
    <name type="scientific">Gracilariopsis chorda</name>
    <dbReference type="NCBI Taxonomy" id="448386"/>
    <lineage>
        <taxon>Eukaryota</taxon>
        <taxon>Rhodophyta</taxon>
        <taxon>Florideophyceae</taxon>
        <taxon>Rhodymeniophycidae</taxon>
        <taxon>Gracilariales</taxon>
        <taxon>Gracilariaceae</taxon>
        <taxon>Gracilariopsis</taxon>
    </lineage>
</organism>
<dbReference type="AlphaFoldDB" id="A0A2V3IMA9"/>
<dbReference type="Gene3D" id="3.40.50.1010">
    <property type="entry name" value="5'-nuclease"/>
    <property type="match status" value="2"/>
</dbReference>
<dbReference type="Proteomes" id="UP000247409">
    <property type="component" value="Unassembled WGS sequence"/>
</dbReference>
<feature type="domain" description="XPG-I" evidence="14">
    <location>
        <begin position="874"/>
        <end position="943"/>
    </location>
</feature>
<keyword evidence="17" id="KW-1185">Reference proteome</keyword>
<feature type="compositionally biased region" description="Basic and acidic residues" evidence="13">
    <location>
        <begin position="454"/>
        <end position="464"/>
    </location>
</feature>
<dbReference type="GO" id="GO:0003697">
    <property type="term" value="F:single-stranded DNA binding"/>
    <property type="evidence" value="ECO:0007669"/>
    <property type="project" value="InterPro"/>
</dbReference>
<evidence type="ECO:0000256" key="10">
    <source>
        <dbReference type="ARBA" id="ARBA00023204"/>
    </source>
</evidence>
<evidence type="ECO:0000256" key="6">
    <source>
        <dbReference type="ARBA" id="ARBA00022759"/>
    </source>
</evidence>
<feature type="region of interest" description="Disordered" evidence="13">
    <location>
        <begin position="541"/>
        <end position="598"/>
    </location>
</feature>
<dbReference type="PRINTS" id="PR00853">
    <property type="entry name" value="XPGRADSUPER"/>
</dbReference>
<dbReference type="SUPFAM" id="SSF47807">
    <property type="entry name" value="5' to 3' exonuclease, C-terminal subdomain"/>
    <property type="match status" value="1"/>
</dbReference>
<feature type="region of interest" description="Disordered" evidence="13">
    <location>
        <begin position="330"/>
        <end position="367"/>
    </location>
</feature>
<feature type="region of interest" description="Disordered" evidence="13">
    <location>
        <begin position="426"/>
        <end position="507"/>
    </location>
</feature>
<dbReference type="PROSITE" id="PS00842">
    <property type="entry name" value="XPG_2"/>
    <property type="match status" value="1"/>
</dbReference>
<feature type="compositionally biased region" description="Basic and acidic residues" evidence="13">
    <location>
        <begin position="330"/>
        <end position="342"/>
    </location>
</feature>
<accession>A0A2V3IMA9</accession>
<evidence type="ECO:0000256" key="1">
    <source>
        <dbReference type="ARBA" id="ARBA00001946"/>
    </source>
</evidence>
<feature type="region of interest" description="Disordered" evidence="13">
    <location>
        <begin position="637"/>
        <end position="704"/>
    </location>
</feature>
<dbReference type="InterPro" id="IPR019974">
    <property type="entry name" value="XPG_CS"/>
</dbReference>
<dbReference type="GO" id="GO:0048256">
    <property type="term" value="F:flap endonuclease activity"/>
    <property type="evidence" value="ECO:0007669"/>
    <property type="project" value="UniProtKB-ARBA"/>
</dbReference>
<keyword evidence="10" id="KW-0234">DNA repair</keyword>
<comment type="subcellular location">
    <subcellularLocation>
        <location evidence="2">Nucleus</location>
    </subcellularLocation>
</comment>
<dbReference type="GO" id="GO:0046872">
    <property type="term" value="F:metal ion binding"/>
    <property type="evidence" value="ECO:0007669"/>
    <property type="project" value="UniProtKB-KW"/>
</dbReference>
<comment type="caution">
    <text evidence="16">The sequence shown here is derived from an EMBL/GenBank/DDBJ whole genome shotgun (WGS) entry which is preliminary data.</text>
</comment>
<evidence type="ECO:0000259" key="14">
    <source>
        <dbReference type="SMART" id="SM00484"/>
    </source>
</evidence>
<dbReference type="GO" id="GO:0005634">
    <property type="term" value="C:nucleus"/>
    <property type="evidence" value="ECO:0007669"/>
    <property type="project" value="UniProtKB-SubCell"/>
</dbReference>
<comment type="similarity">
    <text evidence="3">Belongs to the XPG/RAD2 endonuclease family. XPG subfamily.</text>
</comment>
<dbReference type="SMART" id="SM00279">
    <property type="entry name" value="HhH2"/>
    <property type="match status" value="1"/>
</dbReference>
<evidence type="ECO:0000313" key="17">
    <source>
        <dbReference type="Proteomes" id="UP000247409"/>
    </source>
</evidence>
<dbReference type="InterPro" id="IPR001044">
    <property type="entry name" value="XPG/Rad2_eukaryotes"/>
</dbReference>